<evidence type="ECO:0000313" key="2">
    <source>
        <dbReference type="EMBL" id="OOP69355.1"/>
    </source>
</evidence>
<dbReference type="EMBL" id="MTLA01000058">
    <property type="protein sequence ID" value="OOP69355.1"/>
    <property type="molecule type" value="Genomic_DNA"/>
</dbReference>
<organism evidence="2 3">
    <name type="scientific">Heyndrickxia oleronia</name>
    <dbReference type="NCBI Taxonomy" id="38875"/>
    <lineage>
        <taxon>Bacteria</taxon>
        <taxon>Bacillati</taxon>
        <taxon>Bacillota</taxon>
        <taxon>Bacilli</taxon>
        <taxon>Bacillales</taxon>
        <taxon>Bacillaceae</taxon>
        <taxon>Heyndrickxia</taxon>
    </lineage>
</organism>
<feature type="transmembrane region" description="Helical" evidence="1">
    <location>
        <begin position="166"/>
        <end position="187"/>
    </location>
</feature>
<evidence type="ECO:0000313" key="3">
    <source>
        <dbReference type="Proteomes" id="UP000189761"/>
    </source>
</evidence>
<reference evidence="2 3" key="1">
    <citation type="submission" date="2017-01" db="EMBL/GenBank/DDBJ databases">
        <title>Draft genome sequence of Bacillus oleronius.</title>
        <authorList>
            <person name="Allam M."/>
        </authorList>
    </citation>
    <scope>NUCLEOTIDE SEQUENCE [LARGE SCALE GENOMIC DNA]</scope>
    <source>
        <strain evidence="2 3">DSM 9356</strain>
    </source>
</reference>
<feature type="transmembrane region" description="Helical" evidence="1">
    <location>
        <begin position="88"/>
        <end position="110"/>
    </location>
</feature>
<proteinExistence type="predicted"/>
<protein>
    <recommendedName>
        <fullName evidence="4">DUF4386 family protein</fullName>
    </recommendedName>
</protein>
<name>A0A8E2LEP7_9BACI</name>
<keyword evidence="1" id="KW-1133">Transmembrane helix</keyword>
<sequence length="222" mass="24826">MSSRNFSNYLTGTSIIIGAILMLIATLLHPPLVNPYDGKTAFQGFSDADFWMWDHILMLIATSLWLIGLAGSEHFFANRSKSAKLGSCLFFVSLSLWIFILAAELTALPILGEEFIKGRNRVLLELWQAIFSLGLLAGYFAVMCSWLGICLYGWSLKQTHTDLPSLFTKGAFFSGLIGVIGILLTFLSFNMGYILIPLTSAPPYLWSIWFGWKIMKNGYLNE</sequence>
<dbReference type="Proteomes" id="UP000189761">
    <property type="component" value="Unassembled WGS sequence"/>
</dbReference>
<evidence type="ECO:0008006" key="4">
    <source>
        <dbReference type="Google" id="ProtNLM"/>
    </source>
</evidence>
<dbReference type="AlphaFoldDB" id="A0A8E2LEP7"/>
<feature type="transmembrane region" description="Helical" evidence="1">
    <location>
        <begin position="130"/>
        <end position="154"/>
    </location>
</feature>
<keyword evidence="1" id="KW-0472">Membrane</keyword>
<accession>A0A8E2LEP7</accession>
<evidence type="ECO:0000256" key="1">
    <source>
        <dbReference type="SAM" id="Phobius"/>
    </source>
</evidence>
<feature type="transmembrane region" description="Helical" evidence="1">
    <location>
        <begin position="193"/>
        <end position="212"/>
    </location>
</feature>
<feature type="transmembrane region" description="Helical" evidence="1">
    <location>
        <begin position="50"/>
        <end position="76"/>
    </location>
</feature>
<dbReference type="RefSeq" id="WP_071976410.1">
    <property type="nucleotide sequence ID" value="NZ_CP065424.1"/>
</dbReference>
<keyword evidence="3" id="KW-1185">Reference proteome</keyword>
<gene>
    <name evidence="2" type="ORF">BWZ43_05610</name>
</gene>
<feature type="transmembrane region" description="Helical" evidence="1">
    <location>
        <begin position="9"/>
        <end position="30"/>
    </location>
</feature>
<comment type="caution">
    <text evidence="2">The sequence shown here is derived from an EMBL/GenBank/DDBJ whole genome shotgun (WGS) entry which is preliminary data.</text>
</comment>
<keyword evidence="1" id="KW-0812">Transmembrane</keyword>